<dbReference type="AlphaFoldDB" id="A0A366ELA1"/>
<gene>
    <name evidence="1" type="ORF">DET59_11070</name>
</gene>
<dbReference type="Proteomes" id="UP000252118">
    <property type="component" value="Unassembled WGS sequence"/>
</dbReference>
<dbReference type="EMBL" id="QNRJ01000010">
    <property type="protein sequence ID" value="RBP03187.1"/>
    <property type="molecule type" value="Genomic_DNA"/>
</dbReference>
<organism evidence="1 2">
    <name type="scientific">Rossellomorea aquimaris</name>
    <dbReference type="NCBI Taxonomy" id="189382"/>
    <lineage>
        <taxon>Bacteria</taxon>
        <taxon>Bacillati</taxon>
        <taxon>Bacillota</taxon>
        <taxon>Bacilli</taxon>
        <taxon>Bacillales</taxon>
        <taxon>Bacillaceae</taxon>
        <taxon>Rossellomorea</taxon>
    </lineage>
</organism>
<proteinExistence type="predicted"/>
<comment type="caution">
    <text evidence="1">The sequence shown here is derived from an EMBL/GenBank/DDBJ whole genome shotgun (WGS) entry which is preliminary data.</text>
</comment>
<name>A0A366ELA1_9BACI</name>
<evidence type="ECO:0000313" key="2">
    <source>
        <dbReference type="Proteomes" id="UP000252118"/>
    </source>
</evidence>
<accession>A0A366ELA1</accession>
<reference evidence="1 2" key="1">
    <citation type="submission" date="2018-06" db="EMBL/GenBank/DDBJ databases">
        <title>Freshwater and sediment microbial communities from various areas in North America, analyzing microbe dynamics in response to fracking.</title>
        <authorList>
            <person name="Lamendella R."/>
        </authorList>
    </citation>
    <scope>NUCLEOTIDE SEQUENCE [LARGE SCALE GENOMIC DNA]</scope>
    <source>
        <strain evidence="1 2">97B</strain>
    </source>
</reference>
<protein>
    <submittedName>
        <fullName evidence="1">Uncharacterized protein</fullName>
    </submittedName>
</protein>
<evidence type="ECO:0000313" key="1">
    <source>
        <dbReference type="EMBL" id="RBP03187.1"/>
    </source>
</evidence>
<sequence>MSVSSKQKNFPLTFSSKPFKVWKYILNQLNTIFFLSRETEGLALRCLGSGLILSAVPHPASEMLER</sequence>